<keyword evidence="3" id="KW-1185">Reference proteome</keyword>
<name>A0A8H3IHJ8_9LECA</name>
<evidence type="ECO:0000313" key="2">
    <source>
        <dbReference type="EMBL" id="CAF9921085.1"/>
    </source>
</evidence>
<feature type="compositionally biased region" description="Acidic residues" evidence="1">
    <location>
        <begin position="264"/>
        <end position="276"/>
    </location>
</feature>
<reference evidence="2" key="1">
    <citation type="submission" date="2021-03" db="EMBL/GenBank/DDBJ databases">
        <authorList>
            <person name="Tagirdzhanova G."/>
        </authorList>
    </citation>
    <scope>NUCLEOTIDE SEQUENCE</scope>
</reference>
<evidence type="ECO:0000256" key="1">
    <source>
        <dbReference type="SAM" id="MobiDB-lite"/>
    </source>
</evidence>
<feature type="region of interest" description="Disordered" evidence="1">
    <location>
        <begin position="178"/>
        <end position="221"/>
    </location>
</feature>
<protein>
    <submittedName>
        <fullName evidence="2">Uncharacterized protein</fullName>
    </submittedName>
</protein>
<feature type="compositionally biased region" description="Polar residues" evidence="1">
    <location>
        <begin position="474"/>
        <end position="493"/>
    </location>
</feature>
<feature type="compositionally biased region" description="Polar residues" evidence="1">
    <location>
        <begin position="447"/>
        <end position="467"/>
    </location>
</feature>
<comment type="caution">
    <text evidence="2">The sequence shown here is derived from an EMBL/GenBank/DDBJ whole genome shotgun (WGS) entry which is preliminary data.</text>
</comment>
<dbReference type="Proteomes" id="UP000664521">
    <property type="component" value="Unassembled WGS sequence"/>
</dbReference>
<dbReference type="AlphaFoldDB" id="A0A8H3IHJ8"/>
<organism evidence="2 3">
    <name type="scientific">Heterodermia speciosa</name>
    <dbReference type="NCBI Taxonomy" id="116794"/>
    <lineage>
        <taxon>Eukaryota</taxon>
        <taxon>Fungi</taxon>
        <taxon>Dikarya</taxon>
        <taxon>Ascomycota</taxon>
        <taxon>Pezizomycotina</taxon>
        <taxon>Lecanoromycetes</taxon>
        <taxon>OSLEUM clade</taxon>
        <taxon>Lecanoromycetidae</taxon>
        <taxon>Caliciales</taxon>
        <taxon>Physciaceae</taxon>
        <taxon>Heterodermia</taxon>
    </lineage>
</organism>
<feature type="region of interest" description="Disordered" evidence="1">
    <location>
        <begin position="1"/>
        <end position="58"/>
    </location>
</feature>
<feature type="region of interest" description="Disordered" evidence="1">
    <location>
        <begin position="239"/>
        <end position="503"/>
    </location>
</feature>
<feature type="compositionally biased region" description="Polar residues" evidence="1">
    <location>
        <begin position="413"/>
        <end position="428"/>
    </location>
</feature>
<feature type="compositionally biased region" description="Low complexity" evidence="1">
    <location>
        <begin position="17"/>
        <end position="29"/>
    </location>
</feature>
<gene>
    <name evidence="2" type="ORF">HETSPECPRED_004430</name>
</gene>
<sequence length="503" mass="55281">MDQTSSPNGYNHERDMSISSTASSATITSQSHVHPSIPYEPVSPTHSQTQSHAAPAKFPVKMEPSLLCGLLRTKPDALSAHPEQYYYSERSYPTPMVAPSPDVITAQVDNIRKCRAALKPPGTETETVVQKRQRQANERVFRYKNERTYRVLPPRFMKVIEAPIPAAALSTPRRLLRFSPQDSSSVTSTDTVQGSGRLSRSSSSGNSQMSATPSPNPRMIVTDSDDVEIKLEDSDVEMLEDGNEAGPSESMEIDDDDKDKASDDDSETIDNDEEEFKYESSNTEVMTVNKAIGAKAESRRSTQLKYNDSESEDADKLNHGDYLDKLRPRRKLDLNFNAAKSKVTKSKPAKSKLAKSKVTKSKVAQSKVTKSKAARSKAVQSKVTKPKRAQSKPAQSKVAEQKPAKPKSKSAPNTQHTPTVSPHQSLPAQSKVAEQKPAKPKSKSAPNTQQTPTVSSHQSLPVQNQSPPKVYPTSYIQSSGHTGLMNSIYSQYHPTHHDARAES</sequence>
<evidence type="ECO:0000313" key="3">
    <source>
        <dbReference type="Proteomes" id="UP000664521"/>
    </source>
</evidence>
<accession>A0A8H3IHJ8</accession>
<dbReference type="EMBL" id="CAJPDS010000027">
    <property type="protein sequence ID" value="CAF9921085.1"/>
    <property type="molecule type" value="Genomic_DNA"/>
</dbReference>
<proteinExistence type="predicted"/>
<feature type="compositionally biased region" description="Basic residues" evidence="1">
    <location>
        <begin position="342"/>
        <end position="360"/>
    </location>
</feature>
<feature type="compositionally biased region" description="Basic and acidic residues" evidence="1">
    <location>
        <begin position="314"/>
        <end position="326"/>
    </location>
</feature>
<feature type="compositionally biased region" description="Low complexity" evidence="1">
    <location>
        <begin position="181"/>
        <end position="207"/>
    </location>
</feature>